<gene>
    <name evidence="2" type="ORF">L5G33_01725</name>
</gene>
<dbReference type="PANTHER" id="PTHR33371">
    <property type="entry name" value="INTERMEMBRANE PHOSPHOLIPID TRANSPORT SYSTEM BINDING PROTEIN MLAD-RELATED"/>
    <property type="match status" value="1"/>
</dbReference>
<proteinExistence type="predicted"/>
<name>A0ABS9INQ5_9ACTN</name>
<dbReference type="PANTHER" id="PTHR33371:SF16">
    <property type="entry name" value="MCE-FAMILY PROTEIN MCE3F"/>
    <property type="match status" value="1"/>
</dbReference>
<dbReference type="Proteomes" id="UP001200110">
    <property type="component" value="Unassembled WGS sequence"/>
</dbReference>
<dbReference type="EMBL" id="JAKKOR010000001">
    <property type="protein sequence ID" value="MCF8587184.1"/>
    <property type="molecule type" value="Genomic_DNA"/>
</dbReference>
<organism evidence="2 3">
    <name type="scientific">Gordonia liuliyuniae</name>
    <dbReference type="NCBI Taxonomy" id="2911517"/>
    <lineage>
        <taxon>Bacteria</taxon>
        <taxon>Bacillati</taxon>
        <taxon>Actinomycetota</taxon>
        <taxon>Actinomycetes</taxon>
        <taxon>Mycobacteriales</taxon>
        <taxon>Gordoniaceae</taxon>
        <taxon>Gordonia</taxon>
    </lineage>
</organism>
<sequence length="344" mass="36225">MTVICHDGDLHDGSRIAADRVDVSADAGEVLGSVNDLLASVPQDDLTTVIDESFTALAGQGPALRTLIDSVTGILGEARKADDPTAQLIDELGPLLHTQQVSGDAITSWAASLARITGTVAGSDADLRGVLDQAGPAAEEATAMFNDFEPLLPLLLSNLVTVEQVGAVYNPALEQILVLFPPLIAASQGAGIVNADDPGQNTYFAMELNDPPPCIEGFLPAEERRSPTDLRPMSTPKNLYCKVDPDDPRSVRGARNLPCIEYPGYRAATVQLCRQKAGVTGSDRTGSGAPAKGRTRTTSRVKIADYDTTRGTYLGSDGVTYQVAGLTGERRGEPPTLRAMLAGR</sequence>
<dbReference type="Pfam" id="PF11887">
    <property type="entry name" value="Mce4_CUP1"/>
    <property type="match status" value="1"/>
</dbReference>
<evidence type="ECO:0000259" key="1">
    <source>
        <dbReference type="Pfam" id="PF11887"/>
    </source>
</evidence>
<comment type="caution">
    <text evidence="2">The sequence shown here is derived from an EMBL/GenBank/DDBJ whole genome shotgun (WGS) entry which is preliminary data.</text>
</comment>
<evidence type="ECO:0000313" key="3">
    <source>
        <dbReference type="Proteomes" id="UP001200110"/>
    </source>
</evidence>
<evidence type="ECO:0000313" key="2">
    <source>
        <dbReference type="EMBL" id="MCF8587184.1"/>
    </source>
</evidence>
<dbReference type="InterPro" id="IPR052336">
    <property type="entry name" value="MlaD_Phospholipid_Transporter"/>
</dbReference>
<reference evidence="2 3" key="1">
    <citation type="submission" date="2022-01" db="EMBL/GenBank/DDBJ databases">
        <authorList>
            <person name="Huang Y."/>
        </authorList>
    </citation>
    <scope>NUCLEOTIDE SEQUENCE [LARGE SCALE GENOMIC DNA]</scope>
    <source>
        <strain evidence="2 3">HY366</strain>
    </source>
</reference>
<dbReference type="InterPro" id="IPR024516">
    <property type="entry name" value="Mce_C"/>
</dbReference>
<feature type="domain" description="Mammalian cell entry C-terminal" evidence="1">
    <location>
        <begin position="9"/>
        <end position="177"/>
    </location>
</feature>
<protein>
    <submittedName>
        <fullName evidence="2">MCE family protein</fullName>
    </submittedName>
</protein>
<dbReference type="RefSeq" id="WP_236996406.1">
    <property type="nucleotide sequence ID" value="NZ_JAKKOR010000001.1"/>
</dbReference>
<accession>A0ABS9INQ5</accession>
<keyword evidence="3" id="KW-1185">Reference proteome</keyword>